<dbReference type="InterPro" id="IPR002732">
    <property type="entry name" value="Hjc"/>
</dbReference>
<gene>
    <name evidence="2" type="ORF">KL86SPO_50163</name>
</gene>
<dbReference type="Pfam" id="PF01870">
    <property type="entry name" value="Hjc"/>
    <property type="match status" value="1"/>
</dbReference>
<dbReference type="GO" id="GO:0003676">
    <property type="term" value="F:nucleic acid binding"/>
    <property type="evidence" value="ECO:0007669"/>
    <property type="project" value="InterPro"/>
</dbReference>
<dbReference type="InterPro" id="IPR011856">
    <property type="entry name" value="tRNA_endonuc-like_dom_sf"/>
</dbReference>
<comment type="catalytic activity">
    <reaction evidence="1">
        <text>Endonucleolytic cleavage at a junction such as a reciprocal single-stranded crossover between two homologous DNA duplexes (Holliday junction).</text>
        <dbReference type="EC" id="3.1.21.10"/>
    </reaction>
</comment>
<reference evidence="2" key="1">
    <citation type="submission" date="2016-08" db="EMBL/GenBank/DDBJ databases">
        <authorList>
            <person name="Seilhamer J.J."/>
        </authorList>
    </citation>
    <scope>NUCLEOTIDE SEQUENCE</scope>
    <source>
        <strain evidence="2">86</strain>
    </source>
</reference>
<proteinExistence type="predicted"/>
<protein>
    <submittedName>
        <fullName evidence="2">Holliday junction resolvase</fullName>
    </submittedName>
</protein>
<dbReference type="RefSeq" id="WP_288185073.1">
    <property type="nucleotide sequence ID" value="NZ_LT608335.1"/>
</dbReference>
<organism evidence="2">
    <name type="scientific">uncultured Sporomusa sp</name>
    <dbReference type="NCBI Taxonomy" id="307249"/>
    <lineage>
        <taxon>Bacteria</taxon>
        <taxon>Bacillati</taxon>
        <taxon>Bacillota</taxon>
        <taxon>Negativicutes</taxon>
        <taxon>Selenomonadales</taxon>
        <taxon>Sporomusaceae</taxon>
        <taxon>Sporomusa</taxon>
        <taxon>environmental samples</taxon>
    </lineage>
</organism>
<dbReference type="EMBL" id="FMJE01000005">
    <property type="protein sequence ID" value="SCM82392.1"/>
    <property type="molecule type" value="Genomic_DNA"/>
</dbReference>
<dbReference type="AlphaFoldDB" id="A0A212LXZ2"/>
<dbReference type="SUPFAM" id="SSF52980">
    <property type="entry name" value="Restriction endonuclease-like"/>
    <property type="match status" value="1"/>
</dbReference>
<sequence length="108" mass="12247">MSYTTNNFLRIQKPPEPSETEILRGIRQYLQVHGWYVIRHHQGLGCHKGLSDLTAIKDGVTVYIECKKRNGYQSAVQKKFQADVEAHGARYILAKGIEDVKCLCEKAG</sequence>
<evidence type="ECO:0000313" key="2">
    <source>
        <dbReference type="EMBL" id="SCM82392.1"/>
    </source>
</evidence>
<dbReference type="InterPro" id="IPR011335">
    <property type="entry name" value="Restrct_endonuc-II-like"/>
</dbReference>
<accession>A0A212LXZ2</accession>
<dbReference type="Gene3D" id="3.40.1350.10">
    <property type="match status" value="1"/>
</dbReference>
<dbReference type="GO" id="GO:0008821">
    <property type="term" value="F:crossover junction DNA endonuclease activity"/>
    <property type="evidence" value="ECO:0007669"/>
    <property type="project" value="UniProtKB-EC"/>
</dbReference>
<name>A0A212LXZ2_9FIRM</name>
<evidence type="ECO:0000256" key="1">
    <source>
        <dbReference type="ARBA" id="ARBA00029354"/>
    </source>
</evidence>